<proteinExistence type="predicted"/>
<keyword evidence="3" id="KW-1185">Reference proteome</keyword>
<evidence type="ECO:0000313" key="3">
    <source>
        <dbReference type="Proteomes" id="UP001480595"/>
    </source>
</evidence>
<comment type="caution">
    <text evidence="2">The sequence shown here is derived from an EMBL/GenBank/DDBJ whole genome shotgun (WGS) entry which is preliminary data.</text>
</comment>
<gene>
    <name evidence="2" type="ORF">PG994_008055</name>
</gene>
<dbReference type="RefSeq" id="XP_066714951.1">
    <property type="nucleotide sequence ID" value="XM_066859464.1"/>
</dbReference>
<organism evidence="2 3">
    <name type="scientific">Apiospora phragmitis</name>
    <dbReference type="NCBI Taxonomy" id="2905665"/>
    <lineage>
        <taxon>Eukaryota</taxon>
        <taxon>Fungi</taxon>
        <taxon>Dikarya</taxon>
        <taxon>Ascomycota</taxon>
        <taxon>Pezizomycotina</taxon>
        <taxon>Sordariomycetes</taxon>
        <taxon>Xylariomycetidae</taxon>
        <taxon>Amphisphaeriales</taxon>
        <taxon>Apiosporaceae</taxon>
        <taxon>Apiospora</taxon>
    </lineage>
</organism>
<evidence type="ECO:0000313" key="2">
    <source>
        <dbReference type="EMBL" id="KAK8061689.1"/>
    </source>
</evidence>
<feature type="region of interest" description="Disordered" evidence="1">
    <location>
        <begin position="63"/>
        <end position="109"/>
    </location>
</feature>
<reference evidence="2 3" key="1">
    <citation type="submission" date="2023-01" db="EMBL/GenBank/DDBJ databases">
        <title>Analysis of 21 Apiospora genomes using comparative genomics revels a genus with tremendous synthesis potential of carbohydrate active enzymes and secondary metabolites.</title>
        <authorList>
            <person name="Sorensen T."/>
        </authorList>
    </citation>
    <scope>NUCLEOTIDE SEQUENCE [LARGE SCALE GENOMIC DNA]</scope>
    <source>
        <strain evidence="2 3">CBS 135458</strain>
    </source>
</reference>
<feature type="compositionally biased region" description="Pro residues" evidence="1">
    <location>
        <begin position="70"/>
        <end position="100"/>
    </location>
</feature>
<dbReference type="GeneID" id="92092527"/>
<accession>A0ABR1URY6</accession>
<sequence>MLLLFPFPKHSQACHTAYHATTPSTKLNTTKACEHPKSSIENTIPPGIDAQKYILQPFASGRKLPYRQFPHPPRPPTPGPQPRPGPLGPPRPPEPTPPPSPRRRGRGSTLARPAAISVLNSGKLRAAITASDHSETGPQENSSTHGSSPGELFRLLILAATGFWASAVGSALLACKLHYSPSVPHAPVETVGTAPTHSVTPVAGLDVPAY</sequence>
<dbReference type="EMBL" id="JAQQWL010000008">
    <property type="protein sequence ID" value="KAK8061689.1"/>
    <property type="molecule type" value="Genomic_DNA"/>
</dbReference>
<evidence type="ECO:0000256" key="1">
    <source>
        <dbReference type="SAM" id="MobiDB-lite"/>
    </source>
</evidence>
<name>A0ABR1URY6_9PEZI</name>
<protein>
    <submittedName>
        <fullName evidence="2">Uncharacterized protein</fullName>
    </submittedName>
</protein>
<dbReference type="Proteomes" id="UP001480595">
    <property type="component" value="Unassembled WGS sequence"/>
</dbReference>